<dbReference type="InterPro" id="IPR013785">
    <property type="entry name" value="Aldolase_TIM"/>
</dbReference>
<dbReference type="Pfam" id="PF03422">
    <property type="entry name" value="CBM_6"/>
    <property type="match status" value="1"/>
</dbReference>
<dbReference type="PROSITE" id="PS51175">
    <property type="entry name" value="CBM6"/>
    <property type="match status" value="2"/>
</dbReference>
<dbReference type="AlphaFoldDB" id="A0A3D9I416"/>
<keyword evidence="8" id="KW-1185">Reference proteome</keyword>
<evidence type="ECO:0000313" key="7">
    <source>
        <dbReference type="EMBL" id="RED56309.1"/>
    </source>
</evidence>
<name>A0A3D9I416_9BACL</name>
<gene>
    <name evidence="7" type="ORF">DFP95_11484</name>
</gene>
<evidence type="ECO:0000256" key="3">
    <source>
        <dbReference type="ARBA" id="ARBA00022801"/>
    </source>
</evidence>
<dbReference type="PROSITE" id="PS51257">
    <property type="entry name" value="PROKAR_LIPOPROTEIN"/>
    <property type="match status" value="1"/>
</dbReference>
<dbReference type="Gene3D" id="2.60.120.260">
    <property type="entry name" value="Galactose-binding domain-like"/>
    <property type="match status" value="2"/>
</dbReference>
<dbReference type="SUPFAM" id="SSF51445">
    <property type="entry name" value="(Trans)glycosidases"/>
    <property type="match status" value="1"/>
</dbReference>
<dbReference type="InterPro" id="IPR013780">
    <property type="entry name" value="Glyco_hydro_b"/>
</dbReference>
<dbReference type="InterPro" id="IPR017853">
    <property type="entry name" value="GH"/>
</dbReference>
<evidence type="ECO:0000256" key="1">
    <source>
        <dbReference type="ARBA" id="ARBA00009743"/>
    </source>
</evidence>
<dbReference type="OrthoDB" id="1031955at2"/>
<dbReference type="Pfam" id="PF16990">
    <property type="entry name" value="CBM_35"/>
    <property type="match status" value="1"/>
</dbReference>
<comment type="similarity">
    <text evidence="1">Belongs to the glycosyl hydrolase 27 family.</text>
</comment>
<evidence type="ECO:0000313" key="8">
    <source>
        <dbReference type="Proteomes" id="UP000256869"/>
    </source>
</evidence>
<evidence type="ECO:0000256" key="2">
    <source>
        <dbReference type="ARBA" id="ARBA00022729"/>
    </source>
</evidence>
<keyword evidence="2 5" id="KW-0732">Signal</keyword>
<dbReference type="CDD" id="cd04081">
    <property type="entry name" value="CBM35_galactosidase-like"/>
    <property type="match status" value="2"/>
</dbReference>
<evidence type="ECO:0000259" key="6">
    <source>
        <dbReference type="PROSITE" id="PS51175"/>
    </source>
</evidence>
<dbReference type="InterPro" id="IPR041233">
    <property type="entry name" value="Melibiase_C"/>
</dbReference>
<dbReference type="Gene3D" id="2.60.40.1180">
    <property type="entry name" value="Golgi alpha-mannosidase II"/>
    <property type="match status" value="1"/>
</dbReference>
<reference evidence="7 8" key="1">
    <citation type="submission" date="2018-07" db="EMBL/GenBank/DDBJ databases">
        <title>Genomic Encyclopedia of Type Strains, Phase III (KMG-III): the genomes of soil and plant-associated and newly described type strains.</title>
        <authorList>
            <person name="Whitman W."/>
        </authorList>
    </citation>
    <scope>NUCLEOTIDE SEQUENCE [LARGE SCALE GENOMIC DNA]</scope>
    <source>
        <strain evidence="7 8">CECT 8236</strain>
    </source>
</reference>
<dbReference type="SUPFAM" id="SSF51011">
    <property type="entry name" value="Glycosyl hydrolase domain"/>
    <property type="match status" value="1"/>
</dbReference>
<dbReference type="EMBL" id="QRDY01000014">
    <property type="protein sequence ID" value="RED56309.1"/>
    <property type="molecule type" value="Genomic_DNA"/>
</dbReference>
<protein>
    <submittedName>
        <fullName evidence="7">Carbohydrate-binding protein with CBM35 doain</fullName>
    </submittedName>
</protein>
<dbReference type="PANTHER" id="PTHR11452">
    <property type="entry name" value="ALPHA-GALACTOSIDASE/ALPHA-N-ACETYLGALACTOSAMINIDASE"/>
    <property type="match status" value="1"/>
</dbReference>
<comment type="caution">
    <text evidence="7">The sequence shown here is derived from an EMBL/GenBank/DDBJ whole genome shotgun (WGS) entry which is preliminary data.</text>
</comment>
<dbReference type="PANTHER" id="PTHR11452:SF75">
    <property type="entry name" value="ALPHA-GALACTOSIDASE MEL1"/>
    <property type="match status" value="1"/>
</dbReference>
<feature type="domain" description="CBM6" evidence="6">
    <location>
        <begin position="48"/>
        <end position="172"/>
    </location>
</feature>
<dbReference type="InterPro" id="IPR005084">
    <property type="entry name" value="CBM6"/>
</dbReference>
<accession>A0A3D9I416</accession>
<dbReference type="Gene3D" id="3.20.20.70">
    <property type="entry name" value="Aldolase class I"/>
    <property type="match status" value="1"/>
</dbReference>
<dbReference type="InterPro" id="IPR002241">
    <property type="entry name" value="Glyco_hydro_27"/>
</dbReference>
<proteinExistence type="inferred from homology"/>
<organism evidence="7 8">
    <name type="scientific">Cohnella lupini</name>
    <dbReference type="NCBI Taxonomy" id="1294267"/>
    <lineage>
        <taxon>Bacteria</taxon>
        <taxon>Bacillati</taxon>
        <taxon>Bacillota</taxon>
        <taxon>Bacilli</taxon>
        <taxon>Bacillales</taxon>
        <taxon>Paenibacillaceae</taxon>
        <taxon>Cohnella</taxon>
    </lineage>
</organism>
<keyword evidence="3" id="KW-0378">Hydrolase</keyword>
<dbReference type="GO" id="GO:0030246">
    <property type="term" value="F:carbohydrate binding"/>
    <property type="evidence" value="ECO:0007669"/>
    <property type="project" value="InterPro"/>
</dbReference>
<dbReference type="Pfam" id="PF17801">
    <property type="entry name" value="Melibiase_C"/>
    <property type="match status" value="1"/>
</dbReference>
<keyword evidence="4" id="KW-0326">Glycosidase</keyword>
<evidence type="ECO:0000256" key="4">
    <source>
        <dbReference type="ARBA" id="ARBA00023295"/>
    </source>
</evidence>
<dbReference type="InterPro" id="IPR008979">
    <property type="entry name" value="Galactose-bd-like_sf"/>
</dbReference>
<evidence type="ECO:0000256" key="5">
    <source>
        <dbReference type="SAM" id="SignalP"/>
    </source>
</evidence>
<dbReference type="RefSeq" id="WP_115994522.1">
    <property type="nucleotide sequence ID" value="NZ_QRDY01000014.1"/>
</dbReference>
<feature type="signal peptide" evidence="5">
    <location>
        <begin position="1"/>
        <end position="22"/>
    </location>
</feature>
<feature type="domain" description="CBM6" evidence="6">
    <location>
        <begin position="188"/>
        <end position="313"/>
    </location>
</feature>
<feature type="chain" id="PRO_5038435509" evidence="5">
    <location>
        <begin position="23"/>
        <end position="1020"/>
    </location>
</feature>
<dbReference type="GO" id="GO:0004553">
    <property type="term" value="F:hydrolase activity, hydrolyzing O-glycosyl compounds"/>
    <property type="evidence" value="ECO:0007669"/>
    <property type="project" value="InterPro"/>
</dbReference>
<dbReference type="SUPFAM" id="SSF49785">
    <property type="entry name" value="Galactose-binding domain-like"/>
    <property type="match status" value="2"/>
</dbReference>
<sequence>MMKRTKRLTTVLLVLFMFIVIACSGNLPTLSANSEMTNPAVNSSEVLSSYEAESPDNTLTGTAAVRDCKPETGCSGGKKIGDFGQGASVQFNNVNVPSSGAYSVKLYYITQNTDPIRVTVNDGAPYTFTMPTTADWDTLGSFSIEESLNAGNNTIKFDVGGWGPDIDRIEISVSDIPDEEDPGEVDLNSYEAESPDNTLTGTTAVRDCHRATGCSGGKKIGDFGKGASLQFNNVNVPSPGIYTLRLDYLTQNSDPIRVTVNGGAPDTLTLPKTANWDTLGSFNMEVSLNAGSNTILIDDNGGWGPDIDRIKISVSENPPENPGNDGQIGDIGSPVDSKKFGHIRVTEHEKGVTLSTDAYKVTYNTESGLAAYEWNGKVMATGIYSTVELDQSLSSKDYAEHLFSLGSVKKIKDSHGKGIQVTFENNQAGLPTMKQIYQIYEDLPYFVTSEEVHSETPIHTNNIAPIVMNAQGGIDIGSYTDNRVLVVPYDNDMWSRYNARTINTPLNTDWYVSSELTAIYNNDNRNGLIIGSITHDTWKTGISWSGSNDRLNKLKVYGGFSSIATTHDTIPHGTISGTTLKSPQILVGYYEDYRDGLESFGQANADVAPPLAFGKDVPKGVPVGWNSWGAYGGTLSYDKVIAVSNYFKENIQNKSFNNKGNIYINMDSYWNSLTQQQLKDAVKVIRQNGQKPGIYDGVFVYWGDNMNQVVEGTNGQYTYGEIIMKDYNGQILPKLDGGYALDPTHPGTKQRIEYYYKNFFELGFEYIKIDFLTHASLEGQHYDPNVKTGTQAYNEGLAYVNKVLGGKMFISASIAPLFPSQYAHSRRISTDIDGTLSSTEYQLNNLTYGWWQNGTIYTYTDPDYMTLLKGGSLAAAQTRVNSAVISGTVFLNSDDVNDPTAQQYMEELLTNPKVNAVAIKGEAFRPVEGNTGINAADTFVLKDKRDYYLAVFNYTQTPVTKTVDLARAGISGATNYTVTDLWTDDSYNTNGAGQINISLAGAQSVLYKITLKSNGPKGKE</sequence>
<dbReference type="Proteomes" id="UP000256869">
    <property type="component" value="Unassembled WGS sequence"/>
</dbReference>
<dbReference type="GO" id="GO:0005975">
    <property type="term" value="P:carbohydrate metabolic process"/>
    <property type="evidence" value="ECO:0007669"/>
    <property type="project" value="InterPro"/>
</dbReference>